<dbReference type="NCBIfam" id="NF001273">
    <property type="entry name" value="PRK00230.1"/>
    <property type="match status" value="1"/>
</dbReference>
<comment type="subunit">
    <text evidence="7">Homodimer.</text>
</comment>
<dbReference type="PROSITE" id="PS00156">
    <property type="entry name" value="OMPDECASE"/>
    <property type="match status" value="1"/>
</dbReference>
<dbReference type="InterPro" id="IPR011060">
    <property type="entry name" value="RibuloseP-bd_barrel"/>
</dbReference>
<feature type="binding site" evidence="7">
    <location>
        <position position="200"/>
    </location>
    <ligand>
        <name>substrate</name>
    </ligand>
</feature>
<feature type="binding site" evidence="7">
    <location>
        <position position="220"/>
    </location>
    <ligand>
        <name>substrate</name>
    </ligand>
</feature>
<name>A0ABU1H2Z2_9GAMM</name>
<proteinExistence type="inferred from homology"/>
<gene>
    <name evidence="7 10" type="primary">pyrF</name>
    <name evidence="10" type="ORF">QC823_06250</name>
</gene>
<evidence type="ECO:0000256" key="3">
    <source>
        <dbReference type="ARBA" id="ARBA00022793"/>
    </source>
</evidence>
<dbReference type="EMBL" id="JARWAN010000007">
    <property type="protein sequence ID" value="MDR5898584.1"/>
    <property type="molecule type" value="Genomic_DNA"/>
</dbReference>
<keyword evidence="11" id="KW-1185">Reference proteome</keyword>
<comment type="function">
    <text evidence="1 7">Catalyzes the decarboxylation of orotidine 5'-monophosphate (OMP) to uridine 5'-monophosphate (UMP).</text>
</comment>
<comment type="pathway">
    <text evidence="2 7 8">Pyrimidine metabolism; UMP biosynthesis via de novo pathway; UMP from orotate: step 2/2.</text>
</comment>
<dbReference type="HAMAP" id="MF_01200_B">
    <property type="entry name" value="OMPdecase_type1_B"/>
    <property type="match status" value="1"/>
</dbReference>
<accession>A0ABU1H2Z2</accession>
<evidence type="ECO:0000256" key="5">
    <source>
        <dbReference type="ARBA" id="ARBA00023239"/>
    </source>
</evidence>
<dbReference type="GO" id="GO:0004590">
    <property type="term" value="F:orotidine-5'-phosphate decarboxylase activity"/>
    <property type="evidence" value="ECO:0007669"/>
    <property type="project" value="UniProtKB-EC"/>
</dbReference>
<feature type="binding site" evidence="7">
    <location>
        <position position="44"/>
    </location>
    <ligand>
        <name>substrate</name>
    </ligand>
</feature>
<dbReference type="InterPro" id="IPR047596">
    <property type="entry name" value="OMPdecase_bac"/>
</dbReference>
<keyword evidence="5 7" id="KW-0456">Lyase</keyword>
<comment type="caution">
    <text evidence="10">The sequence shown here is derived from an EMBL/GenBank/DDBJ whole genome shotgun (WGS) entry which is preliminary data.</text>
</comment>
<evidence type="ECO:0000256" key="4">
    <source>
        <dbReference type="ARBA" id="ARBA00022975"/>
    </source>
</evidence>
<evidence type="ECO:0000256" key="7">
    <source>
        <dbReference type="HAMAP-Rule" id="MF_01200"/>
    </source>
</evidence>
<comment type="catalytic activity">
    <reaction evidence="6 7 8">
        <text>orotidine 5'-phosphate + H(+) = UMP + CO2</text>
        <dbReference type="Rhea" id="RHEA:11596"/>
        <dbReference type="ChEBI" id="CHEBI:15378"/>
        <dbReference type="ChEBI" id="CHEBI:16526"/>
        <dbReference type="ChEBI" id="CHEBI:57538"/>
        <dbReference type="ChEBI" id="CHEBI:57865"/>
        <dbReference type="EC" id="4.1.1.23"/>
    </reaction>
</comment>
<feature type="active site" description="Proton donor" evidence="7">
    <location>
        <position position="73"/>
    </location>
</feature>
<evidence type="ECO:0000256" key="2">
    <source>
        <dbReference type="ARBA" id="ARBA00004861"/>
    </source>
</evidence>
<feature type="binding site" evidence="7">
    <location>
        <position position="130"/>
    </location>
    <ligand>
        <name>substrate</name>
    </ligand>
</feature>
<dbReference type="RefSeq" id="WP_309655497.1">
    <property type="nucleotide sequence ID" value="NZ_JARWAN010000007.1"/>
</dbReference>
<feature type="binding site" evidence="7">
    <location>
        <begin position="71"/>
        <end position="80"/>
    </location>
    <ligand>
        <name>substrate</name>
    </ligand>
</feature>
<sequence length="243" mass="25779">MATQPPLSQTLLSQSPLIIALDYPSLDAALCMADQLDPARCRVKVGKELFTRSGPAVLEALHGRGFEVFLDLKFHDIPNTVASAVQAAAEQGVWMVNVHASGGRKMMQAAAERLQAQRLRTHLIAVTVLTSMNAEELSEVGVAASPVEQVERLARLAQDSGMEGVVCSAQEAKALNACCGKGFLKVTPGIRPSFAAANDQERIMTPCAAMQAGSTHLVIGRPVTEAPDPMEALAAIEAELSEH</sequence>
<feature type="domain" description="Orotidine 5'-phosphate decarboxylase" evidence="9">
    <location>
        <begin position="16"/>
        <end position="236"/>
    </location>
</feature>
<dbReference type="InterPro" id="IPR001754">
    <property type="entry name" value="OMPdeCOase_dom"/>
</dbReference>
<feature type="binding site" evidence="7">
    <location>
        <position position="191"/>
    </location>
    <ligand>
        <name>substrate</name>
    </ligand>
</feature>
<evidence type="ECO:0000313" key="11">
    <source>
        <dbReference type="Proteomes" id="UP001254564"/>
    </source>
</evidence>
<organism evidence="10 11">
    <name type="scientific">Vreelandella vilamensis</name>
    <dbReference type="NCBI Taxonomy" id="531309"/>
    <lineage>
        <taxon>Bacteria</taxon>
        <taxon>Pseudomonadati</taxon>
        <taxon>Pseudomonadota</taxon>
        <taxon>Gammaproteobacteria</taxon>
        <taxon>Oceanospirillales</taxon>
        <taxon>Halomonadaceae</taxon>
        <taxon>Vreelandella</taxon>
    </lineage>
</organism>
<reference evidence="10 11" key="1">
    <citation type="submission" date="2023-04" db="EMBL/GenBank/DDBJ databases">
        <title>A long-awaited taxogenomic arrangement of the family Halomonadaceae.</title>
        <authorList>
            <person name="De La Haba R."/>
            <person name="Chuvochina M."/>
            <person name="Wittouck S."/>
            <person name="Arahal D.R."/>
            <person name="Sanchez-Porro C."/>
            <person name="Hugenholtz P."/>
            <person name="Ventosa A."/>
        </authorList>
    </citation>
    <scope>NUCLEOTIDE SEQUENCE [LARGE SCALE GENOMIC DNA]</scope>
    <source>
        <strain evidence="10 11">DSM 21020</strain>
    </source>
</reference>
<feature type="binding site" evidence="7">
    <location>
        <position position="221"/>
    </location>
    <ligand>
        <name>substrate</name>
    </ligand>
</feature>
<comment type="similarity">
    <text evidence="7">Belongs to the OMP decarboxylase family. Type 1 subfamily.</text>
</comment>
<dbReference type="CDD" id="cd04725">
    <property type="entry name" value="OMP_decarboxylase_like"/>
    <property type="match status" value="1"/>
</dbReference>
<dbReference type="SUPFAM" id="SSF51366">
    <property type="entry name" value="Ribulose-phoshate binding barrel"/>
    <property type="match status" value="1"/>
</dbReference>
<protein>
    <recommendedName>
        <fullName evidence="7">Orotidine 5'-phosphate decarboxylase</fullName>
        <ecNumber evidence="7">4.1.1.23</ecNumber>
    </recommendedName>
    <alternativeName>
        <fullName evidence="7">OMP decarboxylase</fullName>
        <shortName evidence="7">OMPDCase</shortName>
        <shortName evidence="7">OMPdecase</shortName>
    </alternativeName>
</protein>
<dbReference type="InterPro" id="IPR013785">
    <property type="entry name" value="Aldolase_TIM"/>
</dbReference>
<dbReference type="InterPro" id="IPR014732">
    <property type="entry name" value="OMPdecase"/>
</dbReference>
<keyword evidence="4 7" id="KW-0665">Pyrimidine biosynthesis</keyword>
<dbReference type="Gene3D" id="3.20.20.70">
    <property type="entry name" value="Aldolase class I"/>
    <property type="match status" value="1"/>
</dbReference>
<feature type="binding site" evidence="7">
    <location>
        <position position="22"/>
    </location>
    <ligand>
        <name>substrate</name>
    </ligand>
</feature>
<dbReference type="Proteomes" id="UP001254564">
    <property type="component" value="Unassembled WGS sequence"/>
</dbReference>
<evidence type="ECO:0000256" key="8">
    <source>
        <dbReference type="RuleBase" id="RU000512"/>
    </source>
</evidence>
<dbReference type="SMART" id="SM00934">
    <property type="entry name" value="OMPdecase"/>
    <property type="match status" value="1"/>
</dbReference>
<dbReference type="PANTHER" id="PTHR32119">
    <property type="entry name" value="OROTIDINE 5'-PHOSPHATE DECARBOXYLASE"/>
    <property type="match status" value="1"/>
</dbReference>
<evidence type="ECO:0000259" key="9">
    <source>
        <dbReference type="SMART" id="SM00934"/>
    </source>
</evidence>
<evidence type="ECO:0000313" key="10">
    <source>
        <dbReference type="EMBL" id="MDR5898584.1"/>
    </source>
</evidence>
<dbReference type="EC" id="4.1.1.23" evidence="7"/>
<evidence type="ECO:0000256" key="1">
    <source>
        <dbReference type="ARBA" id="ARBA00002356"/>
    </source>
</evidence>
<dbReference type="InterPro" id="IPR018089">
    <property type="entry name" value="OMPdecase_AS"/>
</dbReference>
<dbReference type="NCBIfam" id="TIGR01740">
    <property type="entry name" value="pyrF"/>
    <property type="match status" value="1"/>
</dbReference>
<dbReference type="PANTHER" id="PTHR32119:SF2">
    <property type="entry name" value="OROTIDINE 5'-PHOSPHATE DECARBOXYLASE"/>
    <property type="match status" value="1"/>
</dbReference>
<evidence type="ECO:0000256" key="6">
    <source>
        <dbReference type="ARBA" id="ARBA00049157"/>
    </source>
</evidence>
<dbReference type="Pfam" id="PF00215">
    <property type="entry name" value="OMPdecase"/>
    <property type="match status" value="1"/>
</dbReference>
<keyword evidence="3 7" id="KW-0210">Decarboxylase</keyword>